<reference evidence="1" key="1">
    <citation type="submission" date="2025-08" db="UniProtKB">
        <authorList>
            <consortium name="Ensembl"/>
        </authorList>
    </citation>
    <scope>IDENTIFICATION</scope>
</reference>
<dbReference type="Proteomes" id="UP000694421">
    <property type="component" value="Unplaced"/>
</dbReference>
<dbReference type="Ensembl" id="ENSSMRT00000030767.1">
    <property type="protein sequence ID" value="ENSSMRP00000026310.1"/>
    <property type="gene ID" value="ENSSMRG00000020317.1"/>
</dbReference>
<organism evidence="1 2">
    <name type="scientific">Salvator merianae</name>
    <name type="common">Argentine black and white tegu</name>
    <name type="synonym">Tupinambis merianae</name>
    <dbReference type="NCBI Taxonomy" id="96440"/>
    <lineage>
        <taxon>Eukaryota</taxon>
        <taxon>Metazoa</taxon>
        <taxon>Chordata</taxon>
        <taxon>Craniata</taxon>
        <taxon>Vertebrata</taxon>
        <taxon>Euteleostomi</taxon>
        <taxon>Lepidosauria</taxon>
        <taxon>Squamata</taxon>
        <taxon>Bifurcata</taxon>
        <taxon>Unidentata</taxon>
        <taxon>Episquamata</taxon>
        <taxon>Laterata</taxon>
        <taxon>Teiioidea</taxon>
        <taxon>Teiidae</taxon>
        <taxon>Salvator</taxon>
    </lineage>
</organism>
<evidence type="ECO:0000313" key="2">
    <source>
        <dbReference type="Proteomes" id="UP000694421"/>
    </source>
</evidence>
<accession>A0A8D0KM41</accession>
<name>A0A8D0KM41_SALMN</name>
<evidence type="ECO:0000313" key="1">
    <source>
        <dbReference type="Ensembl" id="ENSSMRP00000026310.1"/>
    </source>
</evidence>
<keyword evidence="2" id="KW-1185">Reference proteome</keyword>
<reference evidence="1" key="2">
    <citation type="submission" date="2025-09" db="UniProtKB">
        <authorList>
            <consortium name="Ensembl"/>
        </authorList>
    </citation>
    <scope>IDENTIFICATION</scope>
</reference>
<sequence length="91" mass="10944">LFIARLMFTQMWKLPKIPSVDDWIIKMMDLAQMDQLTNLVRDKIVSTFIKTGKLLLTIILKVLMYQSLKSYKVRWKHFFSHYNFFSLQKAV</sequence>
<dbReference type="AlphaFoldDB" id="A0A8D0KM41"/>
<protein>
    <submittedName>
        <fullName evidence="1">Uncharacterized protein</fullName>
    </submittedName>
</protein>
<dbReference type="GeneTree" id="ENSGT00960000189389"/>
<proteinExistence type="predicted"/>